<dbReference type="RefSeq" id="WP_178380147.1">
    <property type="nucleotide sequence ID" value="NZ_FRCS01000041.1"/>
</dbReference>
<proteinExistence type="predicted"/>
<keyword evidence="1" id="KW-0472">Membrane</keyword>
<evidence type="ECO:0000313" key="2">
    <source>
        <dbReference type="EMBL" id="SHN48256.1"/>
    </source>
</evidence>
<organism evidence="2 3">
    <name type="scientific">Cryptosporangium aurantiacum</name>
    <dbReference type="NCBI Taxonomy" id="134849"/>
    <lineage>
        <taxon>Bacteria</taxon>
        <taxon>Bacillati</taxon>
        <taxon>Actinomycetota</taxon>
        <taxon>Actinomycetes</taxon>
        <taxon>Cryptosporangiales</taxon>
        <taxon>Cryptosporangiaceae</taxon>
        <taxon>Cryptosporangium</taxon>
    </lineage>
</organism>
<name>A0A1M7RQ81_9ACTN</name>
<gene>
    <name evidence="2" type="ORF">SAMN05443668_1413</name>
</gene>
<keyword evidence="1" id="KW-1133">Transmembrane helix</keyword>
<dbReference type="Proteomes" id="UP000184440">
    <property type="component" value="Unassembled WGS sequence"/>
</dbReference>
<feature type="transmembrane region" description="Helical" evidence="1">
    <location>
        <begin position="14"/>
        <end position="32"/>
    </location>
</feature>
<dbReference type="STRING" id="134849.SAMN05443668_1413"/>
<dbReference type="AlphaFoldDB" id="A0A1M7RQ81"/>
<keyword evidence="3" id="KW-1185">Reference proteome</keyword>
<reference evidence="2 3" key="1">
    <citation type="submission" date="2016-11" db="EMBL/GenBank/DDBJ databases">
        <authorList>
            <person name="Jaros S."/>
            <person name="Januszkiewicz K."/>
            <person name="Wedrychowicz H."/>
        </authorList>
    </citation>
    <scope>NUCLEOTIDE SEQUENCE [LARGE SCALE GENOMIC DNA]</scope>
    <source>
        <strain evidence="2 3">DSM 46144</strain>
    </source>
</reference>
<dbReference type="Pfam" id="PF19706">
    <property type="entry name" value="DUF6203"/>
    <property type="match status" value="1"/>
</dbReference>
<protein>
    <submittedName>
        <fullName evidence="2">Uncharacterized protein</fullName>
    </submittedName>
</protein>
<dbReference type="InterPro" id="IPR045777">
    <property type="entry name" value="DUF6203"/>
</dbReference>
<accession>A0A1M7RQ81</accession>
<evidence type="ECO:0000313" key="3">
    <source>
        <dbReference type="Proteomes" id="UP000184440"/>
    </source>
</evidence>
<sequence>MIKQMLQATVLKRLAARTPMGAVVVYGGGWYLKHRRSKRAQQAATAR</sequence>
<evidence type="ECO:0000256" key="1">
    <source>
        <dbReference type="SAM" id="Phobius"/>
    </source>
</evidence>
<dbReference type="EMBL" id="FRCS01000041">
    <property type="protein sequence ID" value="SHN48256.1"/>
    <property type="molecule type" value="Genomic_DNA"/>
</dbReference>
<keyword evidence="1" id="KW-0812">Transmembrane</keyword>